<protein>
    <submittedName>
        <fullName evidence="1">Aldo/keto reductase</fullName>
    </submittedName>
</protein>
<name>A0ACB8B1B8_9AGAM</name>
<dbReference type="Proteomes" id="UP000790709">
    <property type="component" value="Unassembled WGS sequence"/>
</dbReference>
<keyword evidence="2" id="KW-1185">Reference proteome</keyword>
<reference evidence="1" key="1">
    <citation type="journal article" date="2021" name="New Phytol.">
        <title>Evolutionary innovations through gain and loss of genes in the ectomycorrhizal Boletales.</title>
        <authorList>
            <person name="Wu G."/>
            <person name="Miyauchi S."/>
            <person name="Morin E."/>
            <person name="Kuo A."/>
            <person name="Drula E."/>
            <person name="Varga T."/>
            <person name="Kohler A."/>
            <person name="Feng B."/>
            <person name="Cao Y."/>
            <person name="Lipzen A."/>
            <person name="Daum C."/>
            <person name="Hundley H."/>
            <person name="Pangilinan J."/>
            <person name="Johnson J."/>
            <person name="Barry K."/>
            <person name="LaButti K."/>
            <person name="Ng V."/>
            <person name="Ahrendt S."/>
            <person name="Min B."/>
            <person name="Choi I.G."/>
            <person name="Park H."/>
            <person name="Plett J.M."/>
            <person name="Magnuson J."/>
            <person name="Spatafora J.W."/>
            <person name="Nagy L.G."/>
            <person name="Henrissat B."/>
            <person name="Grigoriev I.V."/>
            <person name="Yang Z.L."/>
            <person name="Xu J."/>
            <person name="Martin F.M."/>
        </authorList>
    </citation>
    <scope>NUCLEOTIDE SEQUENCE</scope>
    <source>
        <strain evidence="1">KUC20120723A-06</strain>
    </source>
</reference>
<gene>
    <name evidence="1" type="ORF">BV22DRAFT_854569</name>
</gene>
<organism evidence="1 2">
    <name type="scientific">Leucogyrophana mollusca</name>
    <dbReference type="NCBI Taxonomy" id="85980"/>
    <lineage>
        <taxon>Eukaryota</taxon>
        <taxon>Fungi</taxon>
        <taxon>Dikarya</taxon>
        <taxon>Basidiomycota</taxon>
        <taxon>Agaricomycotina</taxon>
        <taxon>Agaricomycetes</taxon>
        <taxon>Agaricomycetidae</taxon>
        <taxon>Boletales</taxon>
        <taxon>Boletales incertae sedis</taxon>
        <taxon>Leucogyrophana</taxon>
    </lineage>
</organism>
<proteinExistence type="predicted"/>
<comment type="caution">
    <text evidence="1">The sequence shown here is derived from an EMBL/GenBank/DDBJ whole genome shotgun (WGS) entry which is preliminary data.</text>
</comment>
<dbReference type="EMBL" id="MU266649">
    <property type="protein sequence ID" value="KAH7919560.1"/>
    <property type="molecule type" value="Genomic_DNA"/>
</dbReference>
<evidence type="ECO:0000313" key="2">
    <source>
        <dbReference type="Proteomes" id="UP000790709"/>
    </source>
</evidence>
<evidence type="ECO:0000313" key="1">
    <source>
        <dbReference type="EMBL" id="KAH7919560.1"/>
    </source>
</evidence>
<sequence>MRFGVLRSGDNPAPLGPDGTLRLDETCNFNETWAEMENVLASGKVKAIGVSNFSTKTLEQLLKTAKIVPAVLQVELHPFLAQHDLLRYCREKGIVVAAYAATGYAPVRDDPTISALAKKYQVTPTQIILSWHVGRDTAAIVKSANIDRQKENLKIVALDREDARSIDALDRNQRLCIKPDRSGMVFGWSYDRLGWREGPPVRKLDVKL</sequence>
<accession>A0ACB8B1B8</accession>